<dbReference type="Proteomes" id="UP000316726">
    <property type="component" value="Chromosome 10"/>
</dbReference>
<keyword evidence="3" id="KW-1185">Reference proteome</keyword>
<proteinExistence type="predicted"/>
<protein>
    <submittedName>
        <fullName evidence="2">Uncharacterized protein</fullName>
    </submittedName>
</protein>
<name>A0A5B8MUB9_9CHLO</name>
<feature type="compositionally biased region" description="Basic and acidic residues" evidence="1">
    <location>
        <begin position="163"/>
        <end position="173"/>
    </location>
</feature>
<dbReference type="AlphaFoldDB" id="A0A5B8MUB9"/>
<feature type="compositionally biased region" description="Acidic residues" evidence="1">
    <location>
        <begin position="1"/>
        <end position="12"/>
    </location>
</feature>
<gene>
    <name evidence="2" type="ORF">A3770_10p58620</name>
</gene>
<evidence type="ECO:0000256" key="1">
    <source>
        <dbReference type="SAM" id="MobiDB-lite"/>
    </source>
</evidence>
<feature type="region of interest" description="Disordered" evidence="1">
    <location>
        <begin position="1"/>
        <end position="50"/>
    </location>
</feature>
<organism evidence="2 3">
    <name type="scientific">Chloropicon primus</name>
    <dbReference type="NCBI Taxonomy" id="1764295"/>
    <lineage>
        <taxon>Eukaryota</taxon>
        <taxon>Viridiplantae</taxon>
        <taxon>Chlorophyta</taxon>
        <taxon>Chloropicophyceae</taxon>
        <taxon>Chloropicales</taxon>
        <taxon>Chloropicaceae</taxon>
        <taxon>Chloropicon</taxon>
    </lineage>
</organism>
<sequence length="173" mass="18836">MRREEGVEEEVGASERGEKGSQDGREGCDDEVNRSGSRRKQQRRRDFSKLEDFYYPSPEVARLLEGRGGTGEVDKGLRGILGRVEAEDVATSEGEEEEASGEEVVDIRPPRFAKYDRPVDLVEGVLRGTETMVCVGELDTVGGIQKLGKQAEGAAPAGPATQEQRRGPGEQGE</sequence>
<evidence type="ECO:0000313" key="3">
    <source>
        <dbReference type="Proteomes" id="UP000316726"/>
    </source>
</evidence>
<feature type="compositionally biased region" description="Basic and acidic residues" evidence="1">
    <location>
        <begin position="13"/>
        <end position="33"/>
    </location>
</feature>
<feature type="region of interest" description="Disordered" evidence="1">
    <location>
        <begin position="147"/>
        <end position="173"/>
    </location>
</feature>
<evidence type="ECO:0000313" key="2">
    <source>
        <dbReference type="EMBL" id="QDZ23344.1"/>
    </source>
</evidence>
<accession>A0A5B8MUB9</accession>
<reference evidence="2 3" key="1">
    <citation type="submission" date="2018-07" db="EMBL/GenBank/DDBJ databases">
        <title>The complete nuclear genome of the prasinophyte Chloropicon primus (CCMP1205).</title>
        <authorList>
            <person name="Pombert J.-F."/>
            <person name="Otis C."/>
            <person name="Turmel M."/>
            <person name="Lemieux C."/>
        </authorList>
    </citation>
    <scope>NUCLEOTIDE SEQUENCE [LARGE SCALE GENOMIC DNA]</scope>
    <source>
        <strain evidence="2 3">CCMP1205</strain>
    </source>
</reference>
<dbReference type="EMBL" id="CP031043">
    <property type="protein sequence ID" value="QDZ23344.1"/>
    <property type="molecule type" value="Genomic_DNA"/>
</dbReference>